<dbReference type="EMBL" id="AFBI03000001">
    <property type="protein sequence ID" value="EJW04973.1"/>
    <property type="molecule type" value="Genomic_DNA"/>
</dbReference>
<organism evidence="1 2">
    <name type="scientific">Edhazardia aedis (strain USNM 41457)</name>
    <name type="common">Microsporidian parasite</name>
    <dbReference type="NCBI Taxonomy" id="1003232"/>
    <lineage>
        <taxon>Eukaryota</taxon>
        <taxon>Fungi</taxon>
        <taxon>Fungi incertae sedis</taxon>
        <taxon>Microsporidia</taxon>
        <taxon>Edhazardia</taxon>
    </lineage>
</organism>
<proteinExistence type="predicted"/>
<reference evidence="1 2" key="1">
    <citation type="submission" date="2011-08" db="EMBL/GenBank/DDBJ databases">
        <authorList>
            <person name="Liu Z.J."/>
            <person name="Shi F.L."/>
            <person name="Lu J.Q."/>
            <person name="Li M."/>
            <person name="Wang Z.L."/>
        </authorList>
    </citation>
    <scope>NUCLEOTIDE SEQUENCE [LARGE SCALE GENOMIC DNA]</scope>
    <source>
        <strain evidence="1 2">USNM 41457</strain>
    </source>
</reference>
<comment type="caution">
    <text evidence="1">The sequence shown here is derived from an EMBL/GenBank/DDBJ whole genome shotgun (WGS) entry which is preliminary data.</text>
</comment>
<dbReference type="VEuPathDB" id="MicrosporidiaDB:EDEG_00090"/>
<dbReference type="HOGENOM" id="CLU_2073103_0_0_1"/>
<evidence type="ECO:0000313" key="2">
    <source>
        <dbReference type="Proteomes" id="UP000003163"/>
    </source>
</evidence>
<protein>
    <submittedName>
        <fullName evidence="1">Uncharacterized protein</fullName>
    </submittedName>
</protein>
<dbReference type="InParanoid" id="J8ZZ60"/>
<evidence type="ECO:0000313" key="1">
    <source>
        <dbReference type="EMBL" id="EJW04973.1"/>
    </source>
</evidence>
<dbReference type="AlphaFoldDB" id="J8ZZ60"/>
<name>J8ZZ60_EDHAE</name>
<reference evidence="2" key="2">
    <citation type="submission" date="2015-07" db="EMBL/GenBank/DDBJ databases">
        <title>Contrasting host-pathogen interactions and genome evolution in two generalist and specialist microsporidian pathogens of mosquitoes.</title>
        <authorList>
            <consortium name="The Broad Institute Genomics Platform"/>
            <consortium name="The Broad Institute Genome Sequencing Center for Infectious Disease"/>
            <person name="Cuomo C.A."/>
            <person name="Sanscrainte N.D."/>
            <person name="Goldberg J.M."/>
            <person name="Heiman D."/>
            <person name="Young S."/>
            <person name="Zeng Q."/>
            <person name="Becnel J.J."/>
            <person name="Birren B.W."/>
        </authorList>
    </citation>
    <scope>NUCLEOTIDE SEQUENCE [LARGE SCALE GENOMIC DNA]</scope>
    <source>
        <strain evidence="2">USNM 41457</strain>
    </source>
</reference>
<keyword evidence="2" id="KW-1185">Reference proteome</keyword>
<dbReference type="Proteomes" id="UP000003163">
    <property type="component" value="Unassembled WGS sequence"/>
</dbReference>
<gene>
    <name evidence="1" type="ORF">EDEG_00090</name>
</gene>
<sequence length="118" mass="14347">MSDEKENKINQKGTHLSQCIYFLMYSLIIAVHIEITNEEVLVSQLRLSNFINIKFQRIFLLYHQSLLLNIKEHKEFSEHDILKFYIFKEISVFIYRNYVINLWKCKNYIRQINLVINC</sequence>
<accession>J8ZZ60</accession>